<name>A0A6A4YDX8_9STRA</name>
<sequence>MYFHSHMVGRDIQKHELAFLLSQSKMVHALEELPRALEYYYLEHAGNRAGLKKNAPLLPVPSLPTLNIPSSPSTDDGVPRMKLQDLTWKNKARFNALMEKHSFIVLTDLGSAVESLYTDVRAAMQSFFESDLPAKTACTSKHIYRNENKTPMWYAGYETTRVRQCFRGHAGDLSRMMWPDAAFETKWRALLKVCQIICDKSLSLTMGYTVDGAAAQQAQGADLSVCYAFHYLNEEGTGQSEDENVLEHIDPSLYVIEP</sequence>
<dbReference type="EMBL" id="VJMH01005587">
    <property type="protein sequence ID" value="KAF0694212.1"/>
    <property type="molecule type" value="Genomic_DNA"/>
</dbReference>
<accession>A0A6A4YDX8</accession>
<evidence type="ECO:0000313" key="1">
    <source>
        <dbReference type="EMBL" id="KAF0694212.1"/>
    </source>
</evidence>
<organism evidence="1">
    <name type="scientific">Aphanomyces stellatus</name>
    <dbReference type="NCBI Taxonomy" id="120398"/>
    <lineage>
        <taxon>Eukaryota</taxon>
        <taxon>Sar</taxon>
        <taxon>Stramenopiles</taxon>
        <taxon>Oomycota</taxon>
        <taxon>Saprolegniomycetes</taxon>
        <taxon>Saprolegniales</taxon>
        <taxon>Verrucalvaceae</taxon>
        <taxon>Aphanomyces</taxon>
    </lineage>
</organism>
<reference evidence="1" key="1">
    <citation type="submission" date="2019-06" db="EMBL/GenBank/DDBJ databases">
        <title>Genomics analysis of Aphanomyces spp. identifies a new class of oomycete effector associated with host adaptation.</title>
        <authorList>
            <person name="Gaulin E."/>
        </authorList>
    </citation>
    <scope>NUCLEOTIDE SEQUENCE</scope>
    <source>
        <strain evidence="1">CBS 578.67</strain>
    </source>
</reference>
<dbReference type="OrthoDB" id="46333at2759"/>
<protein>
    <submittedName>
        <fullName evidence="1">Uncharacterized protein</fullName>
    </submittedName>
</protein>
<comment type="caution">
    <text evidence="1">The sequence shown here is derived from an EMBL/GenBank/DDBJ whole genome shotgun (WGS) entry which is preliminary data.</text>
</comment>
<dbReference type="AlphaFoldDB" id="A0A6A4YDX8"/>
<proteinExistence type="predicted"/>
<gene>
    <name evidence="1" type="ORF">As57867_014833</name>
</gene>
<feature type="non-terminal residue" evidence="1">
    <location>
        <position position="258"/>
    </location>
</feature>